<dbReference type="PANTHER" id="PTHR22617:SF23">
    <property type="entry name" value="CHEMOTAXIS PROTEIN CHEW"/>
    <property type="match status" value="1"/>
</dbReference>
<dbReference type="GO" id="GO:0005829">
    <property type="term" value="C:cytosol"/>
    <property type="evidence" value="ECO:0007669"/>
    <property type="project" value="TreeGrafter"/>
</dbReference>
<dbReference type="SMART" id="SM00260">
    <property type="entry name" value="CheW"/>
    <property type="match status" value="1"/>
</dbReference>
<evidence type="ECO:0000313" key="2">
    <source>
        <dbReference type="EMBL" id="SJZ73520.1"/>
    </source>
</evidence>
<dbReference type="Gene3D" id="2.30.30.40">
    <property type="entry name" value="SH3 Domains"/>
    <property type="match status" value="1"/>
</dbReference>
<dbReference type="STRING" id="225004.SAMN02745152_01082"/>
<dbReference type="InterPro" id="IPR036061">
    <property type="entry name" value="CheW-like_dom_sf"/>
</dbReference>
<proteinExistence type="predicted"/>
<dbReference type="OrthoDB" id="9794382at2"/>
<evidence type="ECO:0000259" key="1">
    <source>
        <dbReference type="PROSITE" id="PS50851"/>
    </source>
</evidence>
<dbReference type="GeneID" id="303367332"/>
<protein>
    <submittedName>
        <fullName evidence="2">Purine-binding chemotaxis protein CheW</fullName>
    </submittedName>
</protein>
<dbReference type="AlphaFoldDB" id="A0A1T4N2C0"/>
<accession>A0A1T4N2C0</accession>
<dbReference type="InterPro" id="IPR039315">
    <property type="entry name" value="CheW"/>
</dbReference>
<dbReference type="Gene3D" id="2.40.50.180">
    <property type="entry name" value="CheA-289, Domain 4"/>
    <property type="match status" value="1"/>
</dbReference>
<dbReference type="PANTHER" id="PTHR22617">
    <property type="entry name" value="CHEMOTAXIS SENSOR HISTIDINE KINASE-RELATED"/>
    <property type="match status" value="1"/>
</dbReference>
<dbReference type="EMBL" id="FUXC01000005">
    <property type="protein sequence ID" value="SJZ73520.1"/>
    <property type="molecule type" value="Genomic_DNA"/>
</dbReference>
<sequence length="143" mass="16339">MKNSFLTFLLDSNICAVEITNVLEVLNYGNFTIMPGAKNYIEGLIYSREQGITVINLRKKFGLKEKEPDKNTKIIVISVKKQEGESEKITLYGLVADQVLDVQNLEEDDEVEARCKISIPRENIKKILKFEDKNIFILGLEDL</sequence>
<name>A0A1T4N2C0_9SPIR</name>
<organism evidence="2 3">
    <name type="scientific">Treponema berlinense</name>
    <dbReference type="NCBI Taxonomy" id="225004"/>
    <lineage>
        <taxon>Bacteria</taxon>
        <taxon>Pseudomonadati</taxon>
        <taxon>Spirochaetota</taxon>
        <taxon>Spirochaetia</taxon>
        <taxon>Spirochaetales</taxon>
        <taxon>Treponemataceae</taxon>
        <taxon>Treponema</taxon>
    </lineage>
</organism>
<dbReference type="RefSeq" id="WP_078930837.1">
    <property type="nucleotide sequence ID" value="NZ_FUXC01000005.1"/>
</dbReference>
<dbReference type="Proteomes" id="UP000190395">
    <property type="component" value="Unassembled WGS sequence"/>
</dbReference>
<reference evidence="2 3" key="1">
    <citation type="submission" date="2017-02" db="EMBL/GenBank/DDBJ databases">
        <authorList>
            <person name="Peterson S.W."/>
        </authorList>
    </citation>
    <scope>NUCLEOTIDE SEQUENCE [LARGE SCALE GENOMIC DNA]</scope>
    <source>
        <strain evidence="2 3">ATCC BAA-909</strain>
    </source>
</reference>
<dbReference type="GO" id="GO:0007165">
    <property type="term" value="P:signal transduction"/>
    <property type="evidence" value="ECO:0007669"/>
    <property type="project" value="InterPro"/>
</dbReference>
<gene>
    <name evidence="2" type="ORF">SAMN02745152_01082</name>
</gene>
<dbReference type="SUPFAM" id="SSF50341">
    <property type="entry name" value="CheW-like"/>
    <property type="match status" value="1"/>
</dbReference>
<feature type="domain" description="CheW-like" evidence="1">
    <location>
        <begin position="2"/>
        <end position="143"/>
    </location>
</feature>
<dbReference type="InterPro" id="IPR002545">
    <property type="entry name" value="CheW-lke_dom"/>
</dbReference>
<dbReference type="PROSITE" id="PS50851">
    <property type="entry name" value="CHEW"/>
    <property type="match status" value="1"/>
</dbReference>
<dbReference type="Pfam" id="PF01584">
    <property type="entry name" value="CheW"/>
    <property type="match status" value="1"/>
</dbReference>
<keyword evidence="3" id="KW-1185">Reference proteome</keyword>
<dbReference type="GO" id="GO:0006935">
    <property type="term" value="P:chemotaxis"/>
    <property type="evidence" value="ECO:0007669"/>
    <property type="project" value="InterPro"/>
</dbReference>
<evidence type="ECO:0000313" key="3">
    <source>
        <dbReference type="Proteomes" id="UP000190395"/>
    </source>
</evidence>